<dbReference type="AlphaFoldDB" id="A0A8W8M5Q4"/>
<dbReference type="SUPFAM" id="SSF48371">
    <property type="entry name" value="ARM repeat"/>
    <property type="match status" value="1"/>
</dbReference>
<evidence type="ECO:0008006" key="3">
    <source>
        <dbReference type="Google" id="ProtNLM"/>
    </source>
</evidence>
<dbReference type="OrthoDB" id="6349794at2759"/>
<reference evidence="1" key="1">
    <citation type="submission" date="2022-08" db="UniProtKB">
        <authorList>
            <consortium name="EnsemblMetazoa"/>
        </authorList>
    </citation>
    <scope>IDENTIFICATION</scope>
    <source>
        <strain evidence="1">05x7-T-G4-1.051#20</strain>
    </source>
</reference>
<sequence>MNQRENHNFHGNTWSYTVPHRKERICFACLTETLEDDAMIMVKKRPALAEALHLIQLQNFIDDLQSNIEIAVHFTFVLIDLMESSESSFASSAVEVFLKLLSKMDSRDLLESVLDHIQKKMFHTENPKESLPLIVLLGRLVKTFPPMSGILCQEYEPILHGLINGLSHPDEDVQSNTVYLFVYLLVGPWEALVPVSMQQALAQELVCLLHTAKTPYLLRNLMALLKNLISSAELTKILMTLDLNNLTLLTSLKKLIISKDSDLQRSALYVLSCILSWDREDYYSAVINSDIIEFMFEALHCQSPDQLKFVLDCVESLCQFDLFYTKCHAVYGLESLLYALDSLLGRKNSELCRTAFSILATLLTRQPSNVPLFINASSVNSCLQLIGQGVKQHHPEVFLTSLQSLSAIIRKSYLLLPIPFEELEKILNLMINKLLKAETSLSSAIFKEKEGHKGLIENRPSDPVEIAVLIYGSCIQLVEECWDDPLTCTTSYVSPDSQPKETSIQQFKDFIVNSFVVKIVPLVMRSIDKRGNPVLCRQLQKLLLSLYGTDNDRCSLVLLQLTSEGLLSTVINRRAHVAEMVEVEDQFLLQLCHVLHEEDTPEIPFPAWVDNAIHKLKHSLQDSIHLTSEDTRNLYVFLIYHMCKLDDIPLTGEEILEIINNCVGSMYNPTQFSPLTKKQLVFLWAFAVSLLQNNVDKKSPAGDLVLRTVCEEPAKEWYTHHTAFLYWVFLDSEVCLKAGPLVIDCWLSGIADSYKMHQDDFIEVLEENYHLFEMFANAEFTEAFMMTLLSVSSEVTTLSSVVLRNCLEKVMEVDSSDDFILCVRAKGRQLLQDIFLREDKTLNEDHLQNTLSIFLMAFSALPASTDGRDLKLFHHVCKWLCEDTVDRHPELTEMCLRLIILFIEASDSLNNSVLPMMAQNVSLLRTFEGLLHRGDSDSVSGLTFGIISYLMDFTATQENLHSYVTITVSLHPLEKRLKSSSPIMQQCFLQVLAASFKCNFVSTVFRFSNVGRYIPDLRCPLISRDITCLFCYLQQFLVQECLKTKQAALWCLQALITYLSNTDVKLYEELLSHPWNTAMLRSHGSVDR</sequence>
<dbReference type="GO" id="GO:0007127">
    <property type="term" value="P:meiosis I"/>
    <property type="evidence" value="ECO:0007669"/>
    <property type="project" value="TreeGrafter"/>
</dbReference>
<dbReference type="Gene3D" id="1.25.10.10">
    <property type="entry name" value="Leucine-rich Repeat Variant"/>
    <property type="match status" value="2"/>
</dbReference>
<dbReference type="InterPro" id="IPR016024">
    <property type="entry name" value="ARM-type_fold"/>
</dbReference>
<dbReference type="InterPro" id="IPR011989">
    <property type="entry name" value="ARM-like"/>
</dbReference>
<dbReference type="OMA" id="RVCIHFI"/>
<organism evidence="1 2">
    <name type="scientific">Magallana gigas</name>
    <name type="common">Pacific oyster</name>
    <name type="synonym">Crassostrea gigas</name>
    <dbReference type="NCBI Taxonomy" id="29159"/>
    <lineage>
        <taxon>Eukaryota</taxon>
        <taxon>Metazoa</taxon>
        <taxon>Spiralia</taxon>
        <taxon>Lophotrochozoa</taxon>
        <taxon>Mollusca</taxon>
        <taxon>Bivalvia</taxon>
        <taxon>Autobranchia</taxon>
        <taxon>Pteriomorphia</taxon>
        <taxon>Ostreida</taxon>
        <taxon>Ostreoidea</taxon>
        <taxon>Ostreidae</taxon>
        <taxon>Magallana</taxon>
    </lineage>
</organism>
<evidence type="ECO:0000313" key="1">
    <source>
        <dbReference type="EnsemblMetazoa" id="G3129.1:cds"/>
    </source>
</evidence>
<dbReference type="EnsemblMetazoa" id="G3129.1">
    <property type="protein sequence ID" value="G3129.1:cds"/>
    <property type="gene ID" value="G3129"/>
</dbReference>
<dbReference type="PANTHER" id="PTHR12044:SF14">
    <property type="entry name" value="MEIOTIC DOUBLE-STRANDED BREAK FORMATION PROTEIN 1"/>
    <property type="match status" value="1"/>
</dbReference>
<protein>
    <recommendedName>
        <fullName evidence="3">Meiosis inhibitor protein 1</fullName>
    </recommendedName>
</protein>
<dbReference type="Proteomes" id="UP000005408">
    <property type="component" value="Unassembled WGS sequence"/>
</dbReference>
<proteinExistence type="predicted"/>
<dbReference type="InterPro" id="IPR052133">
    <property type="entry name" value="Immune_Signaling-Apoptosis_Reg"/>
</dbReference>
<dbReference type="PANTHER" id="PTHR12044">
    <property type="entry name" value="BCL2 INTERACTING MEDIATOR OF CELL DEATH"/>
    <property type="match status" value="1"/>
</dbReference>
<keyword evidence="2" id="KW-1185">Reference proteome</keyword>
<accession>A0A8W8M5Q4</accession>
<name>A0A8W8M5Q4_MAGGI</name>
<evidence type="ECO:0000313" key="2">
    <source>
        <dbReference type="Proteomes" id="UP000005408"/>
    </source>
</evidence>